<dbReference type="PANTHER" id="PTHR35333">
    <property type="entry name" value="BETA-LACTAMASE"/>
    <property type="match status" value="1"/>
</dbReference>
<dbReference type="InterPro" id="IPR000871">
    <property type="entry name" value="Beta-lactam_class-A"/>
</dbReference>
<comment type="caution">
    <text evidence="2">The sequence shown here is derived from an EMBL/GenBank/DDBJ whole genome shotgun (WGS) entry which is preliminary data.</text>
</comment>
<name>A0A562J628_9FIRM</name>
<dbReference type="Pfam" id="PF13354">
    <property type="entry name" value="Beta-lactamase2"/>
    <property type="match status" value="1"/>
</dbReference>
<sequence length="267" mass="30685">MILDNIKDRIENFRGKIGIYYIDLNSGESCFAGNCDVFFASGSVKIITLLEAFKWIEAEKARKDSKYILKKSDYIGNKEKRIKTFGALEYLHEGTELTLEDLYSLSTSVSDNIAFNILFRMFGEEEINKTLDMLGFPKTRLHRAILDKEKIDKGIENYVSIKEMASLFYRMYKGQIISNKASFEMLEILRGHQQNSIIPYYFDEELPIAHQTGIDDNLIMDMGIIYSENPFILCMAAEDSNTRNAESIMRDITLLCFKNSNKSGKTN</sequence>
<evidence type="ECO:0000259" key="1">
    <source>
        <dbReference type="Pfam" id="PF13354"/>
    </source>
</evidence>
<keyword evidence="3" id="KW-1185">Reference proteome</keyword>
<dbReference type="OrthoDB" id="2081866at2"/>
<proteinExistence type="predicted"/>
<dbReference type="InterPro" id="IPR012338">
    <property type="entry name" value="Beta-lactam/transpept-like"/>
</dbReference>
<gene>
    <name evidence="2" type="ORF">LY60_02663</name>
</gene>
<dbReference type="Proteomes" id="UP000315343">
    <property type="component" value="Unassembled WGS sequence"/>
</dbReference>
<accession>A0A562J628</accession>
<feature type="domain" description="Beta-lactamase class A catalytic" evidence="1">
    <location>
        <begin position="18"/>
        <end position="235"/>
    </location>
</feature>
<reference evidence="2 3" key="1">
    <citation type="submission" date="2019-07" db="EMBL/GenBank/DDBJ databases">
        <title>Genomic Encyclopedia of Type Strains, Phase I: the one thousand microbial genomes (KMG-I) project.</title>
        <authorList>
            <person name="Kyrpides N."/>
        </authorList>
    </citation>
    <scope>NUCLEOTIDE SEQUENCE [LARGE SCALE GENOMIC DNA]</scope>
    <source>
        <strain evidence="2 3">DSM 13558</strain>
    </source>
</reference>
<dbReference type="AlphaFoldDB" id="A0A562J628"/>
<dbReference type="InterPro" id="IPR045155">
    <property type="entry name" value="Beta-lactam_cat"/>
</dbReference>
<protein>
    <submittedName>
        <fullName evidence="2">Beta-lactamase family protein</fullName>
    </submittedName>
</protein>
<evidence type="ECO:0000313" key="3">
    <source>
        <dbReference type="Proteomes" id="UP000315343"/>
    </source>
</evidence>
<organism evidence="2 3">
    <name type="scientific">Sedimentibacter saalensis</name>
    <dbReference type="NCBI Taxonomy" id="130788"/>
    <lineage>
        <taxon>Bacteria</taxon>
        <taxon>Bacillati</taxon>
        <taxon>Bacillota</taxon>
        <taxon>Tissierellia</taxon>
        <taxon>Sedimentibacter</taxon>
    </lineage>
</organism>
<dbReference type="GO" id="GO:0008800">
    <property type="term" value="F:beta-lactamase activity"/>
    <property type="evidence" value="ECO:0007669"/>
    <property type="project" value="InterPro"/>
</dbReference>
<dbReference type="GO" id="GO:0046677">
    <property type="term" value="P:response to antibiotic"/>
    <property type="evidence" value="ECO:0007669"/>
    <property type="project" value="InterPro"/>
</dbReference>
<dbReference type="PANTHER" id="PTHR35333:SF3">
    <property type="entry name" value="BETA-LACTAMASE-TYPE TRANSPEPTIDASE FOLD CONTAINING PROTEIN"/>
    <property type="match status" value="1"/>
</dbReference>
<dbReference type="GO" id="GO:0030655">
    <property type="term" value="P:beta-lactam antibiotic catabolic process"/>
    <property type="evidence" value="ECO:0007669"/>
    <property type="project" value="InterPro"/>
</dbReference>
<evidence type="ECO:0000313" key="2">
    <source>
        <dbReference type="EMBL" id="TWH78638.1"/>
    </source>
</evidence>
<dbReference type="PRINTS" id="PR00118">
    <property type="entry name" value="BLACTAMASEA"/>
</dbReference>
<dbReference type="SUPFAM" id="SSF56601">
    <property type="entry name" value="beta-lactamase/transpeptidase-like"/>
    <property type="match status" value="1"/>
</dbReference>
<dbReference type="RefSeq" id="WP_145084539.1">
    <property type="nucleotide sequence ID" value="NZ_DAMBUX010000002.1"/>
</dbReference>
<dbReference type="Gene3D" id="3.40.710.10">
    <property type="entry name" value="DD-peptidase/beta-lactamase superfamily"/>
    <property type="match status" value="1"/>
</dbReference>
<dbReference type="EMBL" id="VLKH01000008">
    <property type="protein sequence ID" value="TWH78638.1"/>
    <property type="molecule type" value="Genomic_DNA"/>
</dbReference>